<evidence type="ECO:0000313" key="4">
    <source>
        <dbReference type="Proteomes" id="UP001589774"/>
    </source>
</evidence>
<evidence type="ECO:0000313" key="3">
    <source>
        <dbReference type="EMBL" id="MFC0320088.1"/>
    </source>
</evidence>
<keyword evidence="1" id="KW-0472">Membrane</keyword>
<feature type="domain" description="EamA" evidence="2">
    <location>
        <begin position="141"/>
        <end position="279"/>
    </location>
</feature>
<feature type="transmembrane region" description="Helical" evidence="1">
    <location>
        <begin position="63"/>
        <end position="82"/>
    </location>
</feature>
<dbReference type="EMBL" id="JBHLWO010000002">
    <property type="protein sequence ID" value="MFC0320088.1"/>
    <property type="molecule type" value="Genomic_DNA"/>
</dbReference>
<feature type="transmembrane region" description="Helical" evidence="1">
    <location>
        <begin position="237"/>
        <end position="256"/>
    </location>
</feature>
<feature type="transmembrane region" description="Helical" evidence="1">
    <location>
        <begin position="262"/>
        <end position="283"/>
    </location>
</feature>
<protein>
    <submittedName>
        <fullName evidence="3">DMT family transporter</fullName>
    </submittedName>
</protein>
<evidence type="ECO:0000256" key="1">
    <source>
        <dbReference type="SAM" id="Phobius"/>
    </source>
</evidence>
<evidence type="ECO:0000259" key="2">
    <source>
        <dbReference type="Pfam" id="PF00892"/>
    </source>
</evidence>
<dbReference type="Proteomes" id="UP001589774">
    <property type="component" value="Unassembled WGS sequence"/>
</dbReference>
<keyword evidence="4" id="KW-1185">Reference proteome</keyword>
<dbReference type="PANTHER" id="PTHR22911">
    <property type="entry name" value="ACYL-MALONYL CONDENSING ENZYME-RELATED"/>
    <property type="match status" value="1"/>
</dbReference>
<feature type="transmembrane region" description="Helical" evidence="1">
    <location>
        <begin position="207"/>
        <end position="225"/>
    </location>
</feature>
<sequence length="296" mass="33871">MKKSYLLLHIAVILAGFTGIFGKLITLNEGLLVWYRMLFASLILFVILRFTRKDRILHFREKIAIGKVGLLLMTHWVLFYASIKYANVSIGVVCYCLTSFFTAIFEPLINKKKFVPTELVLSALTLLGISLIFHFDTSYQLGILIGTISSSFAALYTIFNERLVKNYDSKVINYYQMISGTCVLALLMPLYLRYFPTDNLFPGLTDLLYLLFLALFCTVLLYMLFAESLKQISAFTVNLSFNLEPIYAIILAFWLFNEGKEVNLSFYVGCTFVMTSVVLQSLIARRKRLKTARIKS</sequence>
<dbReference type="Pfam" id="PF00892">
    <property type="entry name" value="EamA"/>
    <property type="match status" value="2"/>
</dbReference>
<keyword evidence="1" id="KW-1133">Transmembrane helix</keyword>
<feature type="transmembrane region" description="Helical" evidence="1">
    <location>
        <begin position="32"/>
        <end position="51"/>
    </location>
</feature>
<dbReference type="PANTHER" id="PTHR22911:SF79">
    <property type="entry name" value="MOBA-LIKE NTP TRANSFERASE DOMAIN-CONTAINING PROTEIN"/>
    <property type="match status" value="1"/>
</dbReference>
<accession>A0ABV6HMF8</accession>
<reference evidence="3 4" key="1">
    <citation type="submission" date="2024-09" db="EMBL/GenBank/DDBJ databases">
        <authorList>
            <person name="Sun Q."/>
            <person name="Mori K."/>
        </authorList>
    </citation>
    <scope>NUCLEOTIDE SEQUENCE [LARGE SCALE GENOMIC DNA]</scope>
    <source>
        <strain evidence="3 4">CCM 7765</strain>
    </source>
</reference>
<dbReference type="RefSeq" id="WP_130855326.1">
    <property type="nucleotide sequence ID" value="NZ_JBHLWO010000002.1"/>
</dbReference>
<feature type="transmembrane region" description="Helical" evidence="1">
    <location>
        <begin position="117"/>
        <end position="135"/>
    </location>
</feature>
<feature type="domain" description="EamA" evidence="2">
    <location>
        <begin position="3"/>
        <end position="133"/>
    </location>
</feature>
<dbReference type="InterPro" id="IPR000620">
    <property type="entry name" value="EamA_dom"/>
</dbReference>
<organism evidence="3 4">
    <name type="scientific">Olivibacter oleidegradans</name>
    <dbReference type="NCBI Taxonomy" id="760123"/>
    <lineage>
        <taxon>Bacteria</taxon>
        <taxon>Pseudomonadati</taxon>
        <taxon>Bacteroidota</taxon>
        <taxon>Sphingobacteriia</taxon>
        <taxon>Sphingobacteriales</taxon>
        <taxon>Sphingobacteriaceae</taxon>
        <taxon>Olivibacter</taxon>
    </lineage>
</organism>
<feature type="transmembrane region" description="Helical" evidence="1">
    <location>
        <begin position="141"/>
        <end position="159"/>
    </location>
</feature>
<gene>
    <name evidence="3" type="ORF">ACFFI0_17320</name>
</gene>
<name>A0ABV6HMF8_9SPHI</name>
<keyword evidence="1" id="KW-0812">Transmembrane</keyword>
<comment type="caution">
    <text evidence="3">The sequence shown here is derived from an EMBL/GenBank/DDBJ whole genome shotgun (WGS) entry which is preliminary data.</text>
</comment>
<dbReference type="InterPro" id="IPR037185">
    <property type="entry name" value="EmrE-like"/>
</dbReference>
<dbReference type="SUPFAM" id="SSF103481">
    <property type="entry name" value="Multidrug resistance efflux transporter EmrE"/>
    <property type="match status" value="2"/>
</dbReference>
<feature type="transmembrane region" description="Helical" evidence="1">
    <location>
        <begin position="88"/>
        <end position="105"/>
    </location>
</feature>
<feature type="transmembrane region" description="Helical" evidence="1">
    <location>
        <begin position="171"/>
        <end position="192"/>
    </location>
</feature>
<proteinExistence type="predicted"/>